<comment type="caution">
    <text evidence="1">The sequence shown here is derived from an EMBL/GenBank/DDBJ whole genome shotgun (WGS) entry which is preliminary data.</text>
</comment>
<evidence type="ECO:0000313" key="1">
    <source>
        <dbReference type="EMBL" id="CAI3951238.1"/>
    </source>
</evidence>
<name>A0A9W4TPT9_9PROT</name>
<dbReference type="Proteomes" id="UP001154255">
    <property type="component" value="Unassembled WGS sequence"/>
</dbReference>
<gene>
    <name evidence="2" type="ORF">R53529_LOCUS1956</name>
    <name evidence="1" type="ORF">R53530_LOCUS1838</name>
</gene>
<accession>A0A9W4TPT9</accession>
<evidence type="ECO:0000313" key="4">
    <source>
        <dbReference type="Proteomes" id="UP001154259"/>
    </source>
</evidence>
<dbReference type="EMBL" id="CAMXCM010000005">
    <property type="protein sequence ID" value="CAI3951238.1"/>
    <property type="molecule type" value="Genomic_DNA"/>
</dbReference>
<keyword evidence="4" id="KW-1185">Reference proteome</keyword>
<protein>
    <submittedName>
        <fullName evidence="1">Uncharacterized protein</fullName>
    </submittedName>
</protein>
<dbReference type="AlphaFoldDB" id="A0A9W4TPT9"/>
<reference evidence="1" key="1">
    <citation type="submission" date="2022-10" db="EMBL/GenBank/DDBJ databases">
        <authorList>
            <person name="Botero Cardona J."/>
        </authorList>
    </citation>
    <scope>NUCLEOTIDE SEQUENCE</scope>
    <source>
        <strain evidence="1">LMG 31819</strain>
        <strain evidence="2">R-53529</strain>
    </source>
</reference>
<evidence type="ECO:0000313" key="2">
    <source>
        <dbReference type="EMBL" id="CAI3955296.1"/>
    </source>
</evidence>
<organism evidence="1 3">
    <name type="scientific">Commensalibacter communis</name>
    <dbReference type="NCBI Taxonomy" id="2972786"/>
    <lineage>
        <taxon>Bacteria</taxon>
        <taxon>Pseudomonadati</taxon>
        <taxon>Pseudomonadota</taxon>
        <taxon>Alphaproteobacteria</taxon>
        <taxon>Acetobacterales</taxon>
        <taxon>Acetobacteraceae</taxon>
    </lineage>
</organism>
<sequence length="227" mass="26656">MKRYFEDLLSLLHSDIRKWYYAAMTQNTRLNSPIEIIIAYVEGTLSSSEFINELYHNPDLEKLLSEPIHIAPYIDQIGTLYLYLLSLDLNHAGGILDATHTLSLYLTKKGISFNQSKTTNSNFDIYLKIQPKWLQIPESCFQKLLAEIPGKTGKELEWALKQKIKEHFHFLKKPPRWLQDTFWPIENDKPLIFIDQLSISPLFHDETQLYIFYNEENNSFITIKQSI</sequence>
<proteinExistence type="predicted"/>
<dbReference type="EMBL" id="CAMXCS010000006">
    <property type="protein sequence ID" value="CAI3955296.1"/>
    <property type="molecule type" value="Genomic_DNA"/>
</dbReference>
<dbReference type="Proteomes" id="UP001154259">
    <property type="component" value="Unassembled WGS sequence"/>
</dbReference>
<evidence type="ECO:0000313" key="3">
    <source>
        <dbReference type="Proteomes" id="UP001154255"/>
    </source>
</evidence>